<dbReference type="EMBL" id="CP120682">
    <property type="protein sequence ID" value="WKN34602.1"/>
    <property type="molecule type" value="Genomic_DNA"/>
</dbReference>
<protein>
    <submittedName>
        <fullName evidence="2">Uncharacterized protein</fullName>
    </submittedName>
</protein>
<keyword evidence="1" id="KW-0812">Transmembrane</keyword>
<feature type="transmembrane region" description="Helical" evidence="1">
    <location>
        <begin position="50"/>
        <end position="71"/>
    </location>
</feature>
<organism evidence="2">
    <name type="scientific">Roseihalotalea indica</name>
    <dbReference type="NCBI Taxonomy" id="2867963"/>
    <lineage>
        <taxon>Bacteria</taxon>
        <taxon>Pseudomonadati</taxon>
        <taxon>Bacteroidota</taxon>
        <taxon>Cytophagia</taxon>
        <taxon>Cytophagales</taxon>
        <taxon>Catalimonadaceae</taxon>
        <taxon>Roseihalotalea</taxon>
    </lineage>
</organism>
<feature type="transmembrane region" description="Helical" evidence="1">
    <location>
        <begin position="9"/>
        <end position="30"/>
    </location>
</feature>
<accession>A0AA49JIE2</accession>
<keyword evidence="1" id="KW-1133">Transmembrane helix</keyword>
<reference evidence="2" key="2">
    <citation type="journal article" date="2024" name="Antonie Van Leeuwenhoek">
        <title>Roseihalotalea indica gen. nov., sp. nov., a halophilic Bacteroidetes from mesopelagic Southwest Indian Ocean with higher carbohydrate metabolic potential.</title>
        <authorList>
            <person name="Chen B."/>
            <person name="Zhang M."/>
            <person name="Lin D."/>
            <person name="Ye J."/>
            <person name="Tang K."/>
        </authorList>
    </citation>
    <scope>NUCLEOTIDE SEQUENCE</scope>
    <source>
        <strain evidence="2">TK19036</strain>
    </source>
</reference>
<sequence>MKDTLARMIALVLTVFISLTSIGGGVAILVGLDEFPAAWLEGTLFPDYTIPALILVTVVGGSSFLATILLVKKSNLMGLVAIFSGVMMMGYISAEVLILKQETLGPTLIEVFYFVLGLLIIGLGIYIRKTHKSHPTVKSTPEQTEG</sequence>
<dbReference type="AlphaFoldDB" id="A0AA49JIE2"/>
<feature type="transmembrane region" description="Helical" evidence="1">
    <location>
        <begin position="111"/>
        <end position="128"/>
    </location>
</feature>
<evidence type="ECO:0000313" key="2">
    <source>
        <dbReference type="EMBL" id="WKN34602.1"/>
    </source>
</evidence>
<evidence type="ECO:0000256" key="1">
    <source>
        <dbReference type="SAM" id="Phobius"/>
    </source>
</evidence>
<name>A0AA49JIE2_9BACT</name>
<gene>
    <name evidence="2" type="ORF">K4G66_19710</name>
</gene>
<proteinExistence type="predicted"/>
<reference evidence="2" key="1">
    <citation type="journal article" date="2023" name="Comput. Struct. Biotechnol. J.">
        <title>Discovery of a novel marine Bacteroidetes with a rich repertoire of carbohydrate-active enzymes.</title>
        <authorList>
            <person name="Chen B."/>
            <person name="Liu G."/>
            <person name="Chen Q."/>
            <person name="Wang H."/>
            <person name="Liu L."/>
            <person name="Tang K."/>
        </authorList>
    </citation>
    <scope>NUCLEOTIDE SEQUENCE</scope>
    <source>
        <strain evidence="2">TK19036</strain>
    </source>
</reference>
<feature type="transmembrane region" description="Helical" evidence="1">
    <location>
        <begin position="78"/>
        <end position="99"/>
    </location>
</feature>
<keyword evidence="1" id="KW-0472">Membrane</keyword>